<proteinExistence type="predicted"/>
<dbReference type="KEGG" id="erz:ER308_05215"/>
<dbReference type="EMBL" id="CP036402">
    <property type="protein sequence ID" value="QBI19003.1"/>
    <property type="molecule type" value="Genomic_DNA"/>
</dbReference>
<evidence type="ECO:0000313" key="2">
    <source>
        <dbReference type="Proteomes" id="UP000291469"/>
    </source>
</evidence>
<dbReference type="AlphaFoldDB" id="A0A411YCM8"/>
<accession>A0A411YCM8</accession>
<protein>
    <submittedName>
        <fullName evidence="1">Uncharacterized protein</fullName>
    </submittedName>
</protein>
<evidence type="ECO:0000313" key="1">
    <source>
        <dbReference type="EMBL" id="QBI19003.1"/>
    </source>
</evidence>
<keyword evidence="2" id="KW-1185">Reference proteome</keyword>
<dbReference type="RefSeq" id="WP_131154000.1">
    <property type="nucleotide sequence ID" value="NZ_CP036402.1"/>
</dbReference>
<dbReference type="Proteomes" id="UP000291469">
    <property type="component" value="Chromosome"/>
</dbReference>
<gene>
    <name evidence="1" type="ORF">ER308_05215</name>
</gene>
<reference evidence="1 2" key="1">
    <citation type="submission" date="2019-01" db="EMBL/GenBank/DDBJ databases">
        <title>Egibacter rhizosphaerae EGI 80759T.</title>
        <authorList>
            <person name="Chen D.-D."/>
            <person name="Tian Y."/>
            <person name="Jiao J.-Y."/>
            <person name="Zhang X.-T."/>
            <person name="Zhang Y.-G."/>
            <person name="Zhang Y."/>
            <person name="Xiao M."/>
            <person name="Shu W.-S."/>
            <person name="Li W.-J."/>
        </authorList>
    </citation>
    <scope>NUCLEOTIDE SEQUENCE [LARGE SCALE GENOMIC DNA]</scope>
    <source>
        <strain evidence="1 2">EGI 80759</strain>
    </source>
</reference>
<sequence>MSPENANQDRRTVAERAIDEAFDRAKRGLPLDDHQTRIVQFLGNGFGCAPCSHAAGRPES</sequence>
<name>A0A411YCM8_9ACTN</name>
<organism evidence="1 2">
    <name type="scientific">Egibacter rhizosphaerae</name>
    <dbReference type="NCBI Taxonomy" id="1670831"/>
    <lineage>
        <taxon>Bacteria</taxon>
        <taxon>Bacillati</taxon>
        <taxon>Actinomycetota</taxon>
        <taxon>Nitriliruptoria</taxon>
        <taxon>Egibacterales</taxon>
        <taxon>Egibacteraceae</taxon>
        <taxon>Egibacter</taxon>
    </lineage>
</organism>